<evidence type="ECO:0000313" key="1">
    <source>
        <dbReference type="EMBL" id="MEY8038290.1"/>
    </source>
</evidence>
<sequence>MCQFPGDPERSRIADQLLDLATRLGMSEPQEYRVRRAAAPKDPHVHRMPPAPGSAVFTGPVYGPVTVGGGHAPEDPLAGQVAAALHQVLARLPEAGLEADADRAVREEARAALETTRREPGQRRRLRTAVSRVCQALVTGAASGTANPVVAELTHQLLNLPY</sequence>
<organism evidence="1 2">
    <name type="scientific">Saccharopolyspora cebuensis</name>
    <dbReference type="NCBI Taxonomy" id="418759"/>
    <lineage>
        <taxon>Bacteria</taxon>
        <taxon>Bacillati</taxon>
        <taxon>Actinomycetota</taxon>
        <taxon>Actinomycetes</taxon>
        <taxon>Pseudonocardiales</taxon>
        <taxon>Pseudonocardiaceae</taxon>
        <taxon>Saccharopolyspora</taxon>
    </lineage>
</organism>
<dbReference type="Proteomes" id="UP001564626">
    <property type="component" value="Unassembled WGS sequence"/>
</dbReference>
<proteinExistence type="predicted"/>
<dbReference type="EMBL" id="JBGEHV010000003">
    <property type="protein sequence ID" value="MEY8038290.1"/>
    <property type="molecule type" value="Genomic_DNA"/>
</dbReference>
<dbReference type="RefSeq" id="WP_345356020.1">
    <property type="nucleotide sequence ID" value="NZ_BAABII010000002.1"/>
</dbReference>
<evidence type="ECO:0000313" key="2">
    <source>
        <dbReference type="Proteomes" id="UP001564626"/>
    </source>
</evidence>
<comment type="caution">
    <text evidence="1">The sequence shown here is derived from an EMBL/GenBank/DDBJ whole genome shotgun (WGS) entry which is preliminary data.</text>
</comment>
<accession>A0ABV4CAZ9</accession>
<keyword evidence="2" id="KW-1185">Reference proteome</keyword>
<reference evidence="1 2" key="1">
    <citation type="submission" date="2024-08" db="EMBL/GenBank/DDBJ databases">
        <title>Genome mining of Saccharopolyspora cebuensis PGLac3 from Nigerian medicinal plant.</title>
        <authorList>
            <person name="Ezeobiora C.E."/>
            <person name="Igbokwe N.H."/>
            <person name="Amin D.H."/>
            <person name="Mendie U.E."/>
        </authorList>
    </citation>
    <scope>NUCLEOTIDE SEQUENCE [LARGE SCALE GENOMIC DNA]</scope>
    <source>
        <strain evidence="1 2">PGLac3</strain>
    </source>
</reference>
<name>A0ABV4CAZ9_9PSEU</name>
<protein>
    <submittedName>
        <fullName evidence="1">Uncharacterized protein</fullName>
    </submittedName>
</protein>
<gene>
    <name evidence="1" type="ORF">AB8O55_02670</name>
</gene>